<name>A0A3A3GPY7_9BURK</name>
<protein>
    <submittedName>
        <fullName evidence="6">PAS domain S-box protein</fullName>
    </submittedName>
</protein>
<dbReference type="SMART" id="SM00387">
    <property type="entry name" value="HATPase_c"/>
    <property type="match status" value="1"/>
</dbReference>
<evidence type="ECO:0000256" key="1">
    <source>
        <dbReference type="ARBA" id="ARBA00022679"/>
    </source>
</evidence>
<sequence length="710" mass="78166">MLSAIPAPRDSTRFRQRLVGGMTVLGLLAVGAVSWKIYSSNTERQQVAQKQTQAFVYAIEANVLHMIKFADASLNGFANGISALPPQQRESAPAIAQLLAANGTGDGEKFQTIYINADGVGVAASNPIASQGVSYADRDYFLTHRGERGGHGLYVGQPAIAEEHGQRVFFLSRRVESAAGKFLGVVAAQMDASRIATEFDRARFGQNVSILLAHRGGKVVVRVPQFEQTFAAEIAQTDVFRRLAGAPVGNSRTASKLDGQERVYSYRALENLPLLVAVSIASSEWEDALREDILAGAGGLALMTVLMCLGVSLAVRSYTRLERSEDSYRRLYSSIRDGVVLIDCADCIAECNEAFLAIVGYDAGEIIGSDFLPWSPDQWRSNSRRLEQDALDQYEKECRHKNGEAICLSIKLWPVNYGGNSNTLMMLALVRDITAQKRAQNALRYAHDELEVKVHQRTVALVRTNEKLKTEITERKLIEDELRRSTDVLQQLSAHQERIKEVERKRIAREIHDDLGQTLLALRIDVSMMHARTVHNHPKLHRKASAVLENIDTAIRSVRSIINDLRPATLELGLDAAIEWQVREFERISGIACRLTVDSKGICFDREDERALALFRILQESLTNIARHAKASAAEVALRAADGRLLLRIHDNGIGIQPSADAKPNAFGLVGMRERIHSLGGELHIEGSAGQGTMVSVVIALEKNATVQAL</sequence>
<dbReference type="InterPro" id="IPR054327">
    <property type="entry name" value="His-kinase-like_sensor"/>
</dbReference>
<evidence type="ECO:0000256" key="2">
    <source>
        <dbReference type="ARBA" id="ARBA00022777"/>
    </source>
</evidence>
<dbReference type="SMART" id="SM00091">
    <property type="entry name" value="PAS"/>
    <property type="match status" value="1"/>
</dbReference>
<dbReference type="InterPro" id="IPR036890">
    <property type="entry name" value="HATPase_C_sf"/>
</dbReference>
<comment type="caution">
    <text evidence="6">The sequence shown here is derived from an EMBL/GenBank/DDBJ whole genome shotgun (WGS) entry which is preliminary data.</text>
</comment>
<dbReference type="GO" id="GO:0046983">
    <property type="term" value="F:protein dimerization activity"/>
    <property type="evidence" value="ECO:0007669"/>
    <property type="project" value="InterPro"/>
</dbReference>
<evidence type="ECO:0000313" key="6">
    <source>
        <dbReference type="EMBL" id="RJG03060.1"/>
    </source>
</evidence>
<dbReference type="EMBL" id="QYUQ01000002">
    <property type="protein sequence ID" value="RJG03060.1"/>
    <property type="molecule type" value="Genomic_DNA"/>
</dbReference>
<evidence type="ECO:0000259" key="5">
    <source>
        <dbReference type="PROSITE" id="PS50112"/>
    </source>
</evidence>
<dbReference type="InterPro" id="IPR000014">
    <property type="entry name" value="PAS"/>
</dbReference>
<evidence type="ECO:0000256" key="3">
    <source>
        <dbReference type="ARBA" id="ARBA00023012"/>
    </source>
</evidence>
<dbReference type="OrthoDB" id="8752517at2"/>
<dbReference type="InterPro" id="IPR035965">
    <property type="entry name" value="PAS-like_dom_sf"/>
</dbReference>
<dbReference type="NCBIfam" id="TIGR00229">
    <property type="entry name" value="sensory_box"/>
    <property type="match status" value="1"/>
</dbReference>
<keyword evidence="3" id="KW-0902">Two-component regulatory system</keyword>
<dbReference type="InterPro" id="IPR011712">
    <property type="entry name" value="Sig_transdc_His_kin_sub3_dim/P"/>
</dbReference>
<evidence type="ECO:0000259" key="4">
    <source>
        <dbReference type="PROSITE" id="PS50109"/>
    </source>
</evidence>
<dbReference type="Proteomes" id="UP000266327">
    <property type="component" value="Unassembled WGS sequence"/>
</dbReference>
<dbReference type="CDD" id="cd12915">
    <property type="entry name" value="PDC2_DGC_like"/>
    <property type="match status" value="1"/>
</dbReference>
<dbReference type="PANTHER" id="PTHR24421">
    <property type="entry name" value="NITRATE/NITRITE SENSOR PROTEIN NARX-RELATED"/>
    <property type="match status" value="1"/>
</dbReference>
<keyword evidence="7" id="KW-1185">Reference proteome</keyword>
<evidence type="ECO:0000313" key="7">
    <source>
        <dbReference type="Proteomes" id="UP000266327"/>
    </source>
</evidence>
<dbReference type="CDD" id="cd12914">
    <property type="entry name" value="PDC1_DGC_like"/>
    <property type="match status" value="1"/>
</dbReference>
<dbReference type="PROSITE" id="PS50890">
    <property type="entry name" value="PUA"/>
    <property type="match status" value="1"/>
</dbReference>
<keyword evidence="2" id="KW-0418">Kinase</keyword>
<feature type="domain" description="Histidine kinase" evidence="4">
    <location>
        <begin position="510"/>
        <end position="703"/>
    </location>
</feature>
<dbReference type="InterPro" id="IPR003594">
    <property type="entry name" value="HATPase_dom"/>
</dbReference>
<dbReference type="GO" id="GO:0016020">
    <property type="term" value="C:membrane"/>
    <property type="evidence" value="ECO:0007669"/>
    <property type="project" value="InterPro"/>
</dbReference>
<dbReference type="CDD" id="cd16917">
    <property type="entry name" value="HATPase_UhpB-NarQ-NarX-like"/>
    <property type="match status" value="1"/>
</dbReference>
<dbReference type="InterPro" id="IPR050482">
    <property type="entry name" value="Sensor_HK_TwoCompSys"/>
</dbReference>
<dbReference type="PANTHER" id="PTHR24421:SF58">
    <property type="entry name" value="SIGNAL TRANSDUCTION HISTIDINE-PROTEIN KINASE_PHOSPHATASE UHPB"/>
    <property type="match status" value="1"/>
</dbReference>
<keyword evidence="1" id="KW-0808">Transferase</keyword>
<dbReference type="PROSITE" id="PS50112">
    <property type="entry name" value="PAS"/>
    <property type="match status" value="1"/>
</dbReference>
<dbReference type="SUPFAM" id="SSF55874">
    <property type="entry name" value="ATPase domain of HSP90 chaperone/DNA topoisomerase II/histidine kinase"/>
    <property type="match status" value="1"/>
</dbReference>
<dbReference type="InterPro" id="IPR005467">
    <property type="entry name" value="His_kinase_dom"/>
</dbReference>
<organism evidence="6 7">
    <name type="scientific">Noviherbaspirillum sedimenti</name>
    <dbReference type="NCBI Taxonomy" id="2320865"/>
    <lineage>
        <taxon>Bacteria</taxon>
        <taxon>Pseudomonadati</taxon>
        <taxon>Pseudomonadota</taxon>
        <taxon>Betaproteobacteria</taxon>
        <taxon>Burkholderiales</taxon>
        <taxon>Oxalobacteraceae</taxon>
        <taxon>Noviherbaspirillum</taxon>
    </lineage>
</organism>
<dbReference type="Gene3D" id="3.30.450.20">
    <property type="entry name" value="PAS domain"/>
    <property type="match status" value="3"/>
</dbReference>
<dbReference type="CDD" id="cd00130">
    <property type="entry name" value="PAS"/>
    <property type="match status" value="1"/>
</dbReference>
<dbReference type="Pfam" id="PF13426">
    <property type="entry name" value="PAS_9"/>
    <property type="match status" value="1"/>
</dbReference>
<feature type="domain" description="PAS" evidence="5">
    <location>
        <begin position="324"/>
        <end position="372"/>
    </location>
</feature>
<dbReference type="Pfam" id="PF22588">
    <property type="entry name" value="dCache_1_like"/>
    <property type="match status" value="1"/>
</dbReference>
<gene>
    <name evidence="6" type="ORF">D3878_16980</name>
</gene>
<dbReference type="Pfam" id="PF07730">
    <property type="entry name" value="HisKA_3"/>
    <property type="match status" value="1"/>
</dbReference>
<dbReference type="RefSeq" id="WP_119786559.1">
    <property type="nucleotide sequence ID" value="NZ_QYUQ01000002.1"/>
</dbReference>
<dbReference type="Pfam" id="PF02518">
    <property type="entry name" value="HATPase_c"/>
    <property type="match status" value="1"/>
</dbReference>
<dbReference type="Gene3D" id="1.20.5.1930">
    <property type="match status" value="1"/>
</dbReference>
<dbReference type="PROSITE" id="PS50109">
    <property type="entry name" value="HIS_KIN"/>
    <property type="match status" value="1"/>
</dbReference>
<proteinExistence type="predicted"/>
<dbReference type="GO" id="GO:0000155">
    <property type="term" value="F:phosphorelay sensor kinase activity"/>
    <property type="evidence" value="ECO:0007669"/>
    <property type="project" value="InterPro"/>
</dbReference>
<dbReference type="AlphaFoldDB" id="A0A3A3GPY7"/>
<dbReference type="SUPFAM" id="SSF55785">
    <property type="entry name" value="PYP-like sensor domain (PAS domain)"/>
    <property type="match status" value="1"/>
</dbReference>
<accession>A0A3A3GPY7</accession>
<reference evidence="7" key="1">
    <citation type="submission" date="2018-09" db="EMBL/GenBank/DDBJ databases">
        <authorList>
            <person name="Zhu H."/>
        </authorList>
    </citation>
    <scope>NUCLEOTIDE SEQUENCE [LARGE SCALE GENOMIC DNA]</scope>
    <source>
        <strain evidence="7">K1S02-23</strain>
    </source>
</reference>
<dbReference type="Gene3D" id="3.30.565.10">
    <property type="entry name" value="Histidine kinase-like ATPase, C-terminal domain"/>
    <property type="match status" value="1"/>
</dbReference>